<keyword evidence="2" id="KW-1185">Reference proteome</keyword>
<comment type="caution">
    <text evidence="1">The sequence shown here is derived from an EMBL/GenBank/DDBJ whole genome shotgun (WGS) entry which is preliminary data.</text>
</comment>
<sequence length="337" mass="38069">MSFHASNTAQRLDHGLWRALTRLDGFEFPPEPVLTGDQLKRFGKAIIGKSSWRHLTQRELAVRVTVVFEAACSIYESDNDPASNDSFYVRVAKKASKTKSKDRDIFRQIIGTYVDGLKRAATRSQNQIYVDRRCAPAALSVASWIEITEGTIISITTKKPTDCGEGTARQQASGKRRAGDLGDDCDGRTMELQKAIADRDKACQELEQAKEQIGKLARHIETAKHKCDTQAARTRDAELEIGSFHAELRRMKAKQERYLKAIKTVQQDRNEMIANIKRRYDDHASQYFARVEADWKNATGQLTNIKQERDQLQRTMADCAEISRFLNSKLTGGTRAV</sequence>
<protein>
    <submittedName>
        <fullName evidence="1">Uncharacterized protein</fullName>
    </submittedName>
</protein>
<evidence type="ECO:0000313" key="2">
    <source>
        <dbReference type="Proteomes" id="UP001143856"/>
    </source>
</evidence>
<name>A0ACC1PML8_9PEZI</name>
<gene>
    <name evidence="1" type="ORF">NUW58_g1359</name>
</gene>
<reference evidence="1" key="1">
    <citation type="submission" date="2022-10" db="EMBL/GenBank/DDBJ databases">
        <title>Genome Sequence of Xylaria curta.</title>
        <authorList>
            <person name="Buettner E."/>
        </authorList>
    </citation>
    <scope>NUCLEOTIDE SEQUENCE</scope>
    <source>
        <strain evidence="1">Babe10</strain>
    </source>
</reference>
<evidence type="ECO:0000313" key="1">
    <source>
        <dbReference type="EMBL" id="KAJ2995133.1"/>
    </source>
</evidence>
<dbReference type="Proteomes" id="UP001143856">
    <property type="component" value="Unassembled WGS sequence"/>
</dbReference>
<organism evidence="1 2">
    <name type="scientific">Xylaria curta</name>
    <dbReference type="NCBI Taxonomy" id="42375"/>
    <lineage>
        <taxon>Eukaryota</taxon>
        <taxon>Fungi</taxon>
        <taxon>Dikarya</taxon>
        <taxon>Ascomycota</taxon>
        <taxon>Pezizomycotina</taxon>
        <taxon>Sordariomycetes</taxon>
        <taxon>Xylariomycetidae</taxon>
        <taxon>Xylariales</taxon>
        <taxon>Xylariaceae</taxon>
        <taxon>Xylaria</taxon>
    </lineage>
</organism>
<accession>A0ACC1PML8</accession>
<dbReference type="EMBL" id="JAPDGR010000145">
    <property type="protein sequence ID" value="KAJ2995133.1"/>
    <property type="molecule type" value="Genomic_DNA"/>
</dbReference>
<proteinExistence type="predicted"/>